<name>A0AA88DE64_FICCA</name>
<dbReference type="AlphaFoldDB" id="A0AA88DE64"/>
<evidence type="ECO:0000313" key="1">
    <source>
        <dbReference type="EMBL" id="GMN51852.1"/>
    </source>
</evidence>
<sequence length="109" mass="12382">MRKAKGDQKGMFFNNETYILQLQPQRYFPNLEEKTSSASPARLIFGLPLHMQDIQDVAAAVQLINFRRHSIILAKYDVSALHSHVKSGLKIGPIRLLFTSARLLGNCTW</sequence>
<organism evidence="1 2">
    <name type="scientific">Ficus carica</name>
    <name type="common">Common fig</name>
    <dbReference type="NCBI Taxonomy" id="3494"/>
    <lineage>
        <taxon>Eukaryota</taxon>
        <taxon>Viridiplantae</taxon>
        <taxon>Streptophyta</taxon>
        <taxon>Embryophyta</taxon>
        <taxon>Tracheophyta</taxon>
        <taxon>Spermatophyta</taxon>
        <taxon>Magnoliopsida</taxon>
        <taxon>eudicotyledons</taxon>
        <taxon>Gunneridae</taxon>
        <taxon>Pentapetalae</taxon>
        <taxon>rosids</taxon>
        <taxon>fabids</taxon>
        <taxon>Rosales</taxon>
        <taxon>Moraceae</taxon>
        <taxon>Ficeae</taxon>
        <taxon>Ficus</taxon>
    </lineage>
</organism>
<protein>
    <submittedName>
        <fullName evidence="1">Uncharacterized protein</fullName>
    </submittedName>
</protein>
<gene>
    <name evidence="1" type="ORF">TIFTF001_021003</name>
</gene>
<dbReference type="Proteomes" id="UP001187192">
    <property type="component" value="Unassembled WGS sequence"/>
</dbReference>
<evidence type="ECO:0000313" key="2">
    <source>
        <dbReference type="Proteomes" id="UP001187192"/>
    </source>
</evidence>
<proteinExistence type="predicted"/>
<comment type="caution">
    <text evidence="1">The sequence shown here is derived from an EMBL/GenBank/DDBJ whole genome shotgun (WGS) entry which is preliminary data.</text>
</comment>
<dbReference type="EMBL" id="BTGU01000039">
    <property type="protein sequence ID" value="GMN51852.1"/>
    <property type="molecule type" value="Genomic_DNA"/>
</dbReference>
<reference evidence="1" key="1">
    <citation type="submission" date="2023-07" db="EMBL/GenBank/DDBJ databases">
        <title>draft genome sequence of fig (Ficus carica).</title>
        <authorList>
            <person name="Takahashi T."/>
            <person name="Nishimura K."/>
        </authorList>
    </citation>
    <scope>NUCLEOTIDE SEQUENCE</scope>
</reference>
<accession>A0AA88DE64</accession>
<keyword evidence="2" id="KW-1185">Reference proteome</keyword>